<proteinExistence type="predicted"/>
<reference evidence="1" key="1">
    <citation type="submission" date="2020-04" db="EMBL/GenBank/DDBJ databases">
        <authorList>
            <person name="Chiriac C."/>
            <person name="Salcher M."/>
            <person name="Ghai R."/>
            <person name="Kavagutti S V."/>
        </authorList>
    </citation>
    <scope>NUCLEOTIDE SEQUENCE</scope>
</reference>
<accession>A0A6J5NI03</accession>
<dbReference type="EMBL" id="LR796682">
    <property type="protein sequence ID" value="CAB4158427.1"/>
    <property type="molecule type" value="Genomic_DNA"/>
</dbReference>
<evidence type="ECO:0000313" key="1">
    <source>
        <dbReference type="EMBL" id="CAB4158427.1"/>
    </source>
</evidence>
<gene>
    <name evidence="1" type="ORF">UFOVP706_9</name>
</gene>
<name>A0A6J5NI03_9CAUD</name>
<protein>
    <submittedName>
        <fullName evidence="1">Uncharacterized protein</fullName>
    </submittedName>
</protein>
<sequence length="102" mass="10799">MTLKIIGGTDAGDEPAPPVWESPTGHLDVLRRVAPFFTNTEGPCRPSVVVIARNAEGILSVFSNFESAEAVIGMTALGQKFVSEWINDTIDAEASADHDDGA</sequence>
<organism evidence="1">
    <name type="scientific">uncultured Caudovirales phage</name>
    <dbReference type="NCBI Taxonomy" id="2100421"/>
    <lineage>
        <taxon>Viruses</taxon>
        <taxon>Duplodnaviria</taxon>
        <taxon>Heunggongvirae</taxon>
        <taxon>Uroviricota</taxon>
        <taxon>Caudoviricetes</taxon>
        <taxon>Peduoviridae</taxon>
        <taxon>Maltschvirus</taxon>
        <taxon>Maltschvirus maltsch</taxon>
    </lineage>
</organism>